<dbReference type="GeneID" id="24439989"/>
<evidence type="ECO:0000313" key="2">
    <source>
        <dbReference type="Proteomes" id="UP000009168"/>
    </source>
</evidence>
<reference evidence="2" key="1">
    <citation type="journal article" date="2006" name="PLoS Biol.">
        <title>Macronuclear genome sequence of the ciliate Tetrahymena thermophila, a model eukaryote.</title>
        <authorList>
            <person name="Eisen J.A."/>
            <person name="Coyne R.S."/>
            <person name="Wu M."/>
            <person name="Wu D."/>
            <person name="Thiagarajan M."/>
            <person name="Wortman J.R."/>
            <person name="Badger J.H."/>
            <person name="Ren Q."/>
            <person name="Amedeo P."/>
            <person name="Jones K.M."/>
            <person name="Tallon L.J."/>
            <person name="Delcher A.L."/>
            <person name="Salzberg S.L."/>
            <person name="Silva J.C."/>
            <person name="Haas B.J."/>
            <person name="Majoros W.H."/>
            <person name="Farzad M."/>
            <person name="Carlton J.M."/>
            <person name="Smith R.K. Jr."/>
            <person name="Garg J."/>
            <person name="Pearlman R.E."/>
            <person name="Karrer K.M."/>
            <person name="Sun L."/>
            <person name="Manning G."/>
            <person name="Elde N.C."/>
            <person name="Turkewitz A.P."/>
            <person name="Asai D.J."/>
            <person name="Wilkes D.E."/>
            <person name="Wang Y."/>
            <person name="Cai H."/>
            <person name="Collins K."/>
            <person name="Stewart B.A."/>
            <person name="Lee S.R."/>
            <person name="Wilamowska K."/>
            <person name="Weinberg Z."/>
            <person name="Ruzzo W.L."/>
            <person name="Wloga D."/>
            <person name="Gaertig J."/>
            <person name="Frankel J."/>
            <person name="Tsao C.-C."/>
            <person name="Gorovsky M.A."/>
            <person name="Keeling P.J."/>
            <person name="Waller R.F."/>
            <person name="Patron N.J."/>
            <person name="Cherry J.M."/>
            <person name="Stover N.A."/>
            <person name="Krieger C.J."/>
            <person name="del Toro C."/>
            <person name="Ryder H.F."/>
            <person name="Williamson S.C."/>
            <person name="Barbeau R.A."/>
            <person name="Hamilton E.P."/>
            <person name="Orias E."/>
        </authorList>
    </citation>
    <scope>NUCLEOTIDE SEQUENCE [LARGE SCALE GENOMIC DNA]</scope>
    <source>
        <strain evidence="2">SB210</strain>
    </source>
</reference>
<organism evidence="1 2">
    <name type="scientific">Tetrahymena thermophila (strain SB210)</name>
    <dbReference type="NCBI Taxonomy" id="312017"/>
    <lineage>
        <taxon>Eukaryota</taxon>
        <taxon>Sar</taxon>
        <taxon>Alveolata</taxon>
        <taxon>Ciliophora</taxon>
        <taxon>Intramacronucleata</taxon>
        <taxon>Oligohymenophorea</taxon>
        <taxon>Hymenostomatida</taxon>
        <taxon>Tetrahymenina</taxon>
        <taxon>Tetrahymenidae</taxon>
        <taxon>Tetrahymena</taxon>
    </lineage>
</organism>
<dbReference type="KEGG" id="tet:TTHERM_000646821"/>
<sequence>MPKYLNLIYGRKGFIMITQLVVFLKILKTNILLINTILTDKQGYLIGSFVYYNDISKNEDNIINAIKHIIIVIYKKFQFIYFQSQFS</sequence>
<gene>
    <name evidence="1" type="ORF">TTHERM_000646821</name>
</gene>
<dbReference type="AlphaFoldDB" id="W7XBL4"/>
<dbReference type="EMBL" id="GG662245">
    <property type="protein sequence ID" value="EWS71071.1"/>
    <property type="molecule type" value="Genomic_DNA"/>
</dbReference>
<dbReference type="Proteomes" id="UP000009168">
    <property type="component" value="Unassembled WGS sequence"/>
</dbReference>
<name>W7XBL4_TETTS</name>
<evidence type="ECO:0000313" key="1">
    <source>
        <dbReference type="EMBL" id="EWS71071.1"/>
    </source>
</evidence>
<proteinExistence type="predicted"/>
<dbReference type="RefSeq" id="XP_012656370.1">
    <property type="nucleotide sequence ID" value="XM_012800916.1"/>
</dbReference>
<keyword evidence="2" id="KW-1185">Reference proteome</keyword>
<accession>W7XBL4</accession>
<protein>
    <submittedName>
        <fullName evidence="1">Transmembrane protein, putative</fullName>
    </submittedName>
</protein>
<keyword evidence="1" id="KW-0812">Transmembrane</keyword>
<keyword evidence="1" id="KW-0472">Membrane</keyword>
<dbReference type="InParanoid" id="W7XBL4"/>